<dbReference type="EMBL" id="ML119738">
    <property type="protein sequence ID" value="RPA76749.1"/>
    <property type="molecule type" value="Genomic_DNA"/>
</dbReference>
<protein>
    <submittedName>
        <fullName evidence="1">Uncharacterized protein</fullName>
    </submittedName>
</protein>
<proteinExistence type="predicted"/>
<accession>A0A3N4HSR8</accession>
<dbReference type="Proteomes" id="UP000275078">
    <property type="component" value="Unassembled WGS sequence"/>
</dbReference>
<gene>
    <name evidence="1" type="ORF">BJ508DRAFT_330811</name>
</gene>
<dbReference type="AlphaFoldDB" id="A0A3N4HSR8"/>
<reference evidence="1 2" key="1">
    <citation type="journal article" date="2018" name="Nat. Ecol. Evol.">
        <title>Pezizomycetes genomes reveal the molecular basis of ectomycorrhizal truffle lifestyle.</title>
        <authorList>
            <person name="Murat C."/>
            <person name="Payen T."/>
            <person name="Noel B."/>
            <person name="Kuo A."/>
            <person name="Morin E."/>
            <person name="Chen J."/>
            <person name="Kohler A."/>
            <person name="Krizsan K."/>
            <person name="Balestrini R."/>
            <person name="Da Silva C."/>
            <person name="Montanini B."/>
            <person name="Hainaut M."/>
            <person name="Levati E."/>
            <person name="Barry K.W."/>
            <person name="Belfiori B."/>
            <person name="Cichocki N."/>
            <person name="Clum A."/>
            <person name="Dockter R.B."/>
            <person name="Fauchery L."/>
            <person name="Guy J."/>
            <person name="Iotti M."/>
            <person name="Le Tacon F."/>
            <person name="Lindquist E.A."/>
            <person name="Lipzen A."/>
            <person name="Malagnac F."/>
            <person name="Mello A."/>
            <person name="Molinier V."/>
            <person name="Miyauchi S."/>
            <person name="Poulain J."/>
            <person name="Riccioni C."/>
            <person name="Rubini A."/>
            <person name="Sitrit Y."/>
            <person name="Splivallo R."/>
            <person name="Traeger S."/>
            <person name="Wang M."/>
            <person name="Zifcakova L."/>
            <person name="Wipf D."/>
            <person name="Zambonelli A."/>
            <person name="Paolocci F."/>
            <person name="Nowrousian M."/>
            <person name="Ottonello S."/>
            <person name="Baldrian P."/>
            <person name="Spatafora J.W."/>
            <person name="Henrissat B."/>
            <person name="Nagy L.G."/>
            <person name="Aury J.M."/>
            <person name="Wincker P."/>
            <person name="Grigoriev I.V."/>
            <person name="Bonfante P."/>
            <person name="Martin F.M."/>
        </authorList>
    </citation>
    <scope>NUCLEOTIDE SEQUENCE [LARGE SCALE GENOMIC DNA]</scope>
    <source>
        <strain evidence="1 2">RN42</strain>
    </source>
</reference>
<organism evidence="1 2">
    <name type="scientific">Ascobolus immersus RN42</name>
    <dbReference type="NCBI Taxonomy" id="1160509"/>
    <lineage>
        <taxon>Eukaryota</taxon>
        <taxon>Fungi</taxon>
        <taxon>Dikarya</taxon>
        <taxon>Ascomycota</taxon>
        <taxon>Pezizomycotina</taxon>
        <taxon>Pezizomycetes</taxon>
        <taxon>Pezizales</taxon>
        <taxon>Ascobolaceae</taxon>
        <taxon>Ascobolus</taxon>
    </lineage>
</organism>
<evidence type="ECO:0000313" key="2">
    <source>
        <dbReference type="Proteomes" id="UP000275078"/>
    </source>
</evidence>
<keyword evidence="2" id="KW-1185">Reference proteome</keyword>
<evidence type="ECO:0000313" key="1">
    <source>
        <dbReference type="EMBL" id="RPA76749.1"/>
    </source>
</evidence>
<name>A0A3N4HSR8_ASCIM</name>
<sequence>MAQTTGMHYDSLSQPFFVTHTSPPIPPINNAYQGYLIQFPNGFRKWHNGKDLSIVWPASSPDPSTTSFPSHSNTHTQPQKPLPAVFESFNYPVLVLSSPSTNNTTTIYDYHGLAGSFRVLLLPNSSVDVIWDLIGHSSSEEGMARAGWDMMLGGLDGWQPGMEKWGMGEIIDLTADSDDVEDATRNILKPTDFGFQPREEYEEFTQFINDELYTPAPAAREPLLAPKPQRILRETVDRLLLLPEPEPLPELPELVYDTPPPTASAFDTTYPSFSDPFATPFATPDADGMDYDFDLSPLNSFSFPSQVEQGWGMGATPVKMERMGMDYGMSGQEDGKGGWAPTLIPGLGSWDMDEWGWTVGGEVV</sequence>